<evidence type="ECO:0000313" key="2">
    <source>
        <dbReference type="Proteomes" id="UP001162175"/>
    </source>
</evidence>
<proteinExistence type="predicted"/>
<protein>
    <submittedName>
        <fullName evidence="1">Uncharacterized protein</fullName>
    </submittedName>
</protein>
<dbReference type="AlphaFoldDB" id="A0AA43QXG2"/>
<comment type="caution">
    <text evidence="1">The sequence shown here is derived from an EMBL/GenBank/DDBJ whole genome shotgun (WGS) entry which is preliminary data.</text>
</comment>
<reference evidence="1" key="1">
    <citation type="submission" date="2022-11" db="EMBL/GenBank/DDBJ databases">
        <title>Draft genome of Mycoplasma arginini isolated from fly.</title>
        <authorList>
            <person name="Severgnini M."/>
            <person name="Gioia G."/>
            <person name="Cremonesi P."/>
            <person name="Moroni P."/>
            <person name="Addis M.F."/>
            <person name="Castiglioni B."/>
        </authorList>
    </citation>
    <scope>NUCLEOTIDE SEQUENCE</scope>
    <source>
        <strain evidence="1">QMP CG1-1632</strain>
    </source>
</reference>
<organism evidence="1 2">
    <name type="scientific">Mycoplasmopsis arginini</name>
    <name type="common">Mycoplasma arginini</name>
    <dbReference type="NCBI Taxonomy" id="2094"/>
    <lineage>
        <taxon>Bacteria</taxon>
        <taxon>Bacillati</taxon>
        <taxon>Mycoplasmatota</taxon>
        <taxon>Mycoplasmoidales</taxon>
        <taxon>Metamycoplasmataceae</taxon>
        <taxon>Mycoplasmopsis</taxon>
    </lineage>
</organism>
<dbReference type="EMBL" id="JAPFAR010000111">
    <property type="protein sequence ID" value="MDI3349774.1"/>
    <property type="molecule type" value="Genomic_DNA"/>
</dbReference>
<name>A0AA43QXG2_MYCAR</name>
<sequence length="261" mass="30746">MYSILITNTNTMKNVHLIPTDKPSKLYYWEGKLRLGNLTTAPKNLGISNQHIYITSDEEIKEGDWYLNIEEKNGIKNPFYGKLYKANESIYKVSLDYLVDNLKKIILTTDQDLIDDGVQAIDDEFLEWFVKNPSCEEFEVKKEYITPLGDIVETCYDNERLNYKIIIPKEIGFKVENGKRTETFYQEPKQETLEEAAEKFAKKFGSEIDSTRYYAFINGAKWQQERMYSVEEVENILIEYVKTNPTKPYRVVSWFQQIKKK</sequence>
<evidence type="ECO:0000313" key="1">
    <source>
        <dbReference type="EMBL" id="MDI3349774.1"/>
    </source>
</evidence>
<gene>
    <name evidence="1" type="ORF">DCBHLPFO_00639</name>
</gene>
<dbReference type="Proteomes" id="UP001162175">
    <property type="component" value="Unassembled WGS sequence"/>
</dbReference>
<accession>A0AA43QXG2</accession>